<dbReference type="Pfam" id="PF04494">
    <property type="entry name" value="TFIID_NTD2"/>
    <property type="match status" value="1"/>
</dbReference>
<feature type="domain" description="TFIID subunit TAF5 NTD2" evidence="1">
    <location>
        <begin position="11"/>
        <end position="56"/>
    </location>
</feature>
<dbReference type="SUPFAM" id="SSF160897">
    <property type="entry name" value="Taf5 N-terminal domain-like"/>
    <property type="match status" value="1"/>
</dbReference>
<dbReference type="Proteomes" id="UP000499080">
    <property type="component" value="Unassembled WGS sequence"/>
</dbReference>
<evidence type="ECO:0000313" key="3">
    <source>
        <dbReference type="Proteomes" id="UP000499080"/>
    </source>
</evidence>
<gene>
    <name evidence="2" type="ORF">AVEN_136800_1</name>
</gene>
<protein>
    <recommendedName>
        <fullName evidence="1">TFIID subunit TAF5 NTD2 domain-containing protein</fullName>
    </recommendedName>
</protein>
<dbReference type="EMBL" id="BGPR01015547">
    <property type="protein sequence ID" value="GBN69705.1"/>
    <property type="molecule type" value="Genomic_DNA"/>
</dbReference>
<dbReference type="AlphaFoldDB" id="A0A4Y2R329"/>
<keyword evidence="3" id="KW-1185">Reference proteome</keyword>
<comment type="caution">
    <text evidence="2">The sequence shown here is derived from an EMBL/GenBank/DDBJ whole genome shotgun (WGS) entry which is preliminary data.</text>
</comment>
<name>A0A4Y2R329_ARAVE</name>
<organism evidence="2 3">
    <name type="scientific">Araneus ventricosus</name>
    <name type="common">Orbweaver spider</name>
    <name type="synonym">Epeira ventricosa</name>
    <dbReference type="NCBI Taxonomy" id="182803"/>
    <lineage>
        <taxon>Eukaryota</taxon>
        <taxon>Metazoa</taxon>
        <taxon>Ecdysozoa</taxon>
        <taxon>Arthropoda</taxon>
        <taxon>Chelicerata</taxon>
        <taxon>Arachnida</taxon>
        <taxon>Araneae</taxon>
        <taxon>Araneomorphae</taxon>
        <taxon>Entelegynae</taxon>
        <taxon>Araneoidea</taxon>
        <taxon>Araneidae</taxon>
        <taxon>Araneus</taxon>
    </lineage>
</organism>
<sequence length="90" mass="10339">MASGPRFINFEALEREFQRYISFIGKLREPYKSHLDATLVPFFVYIYLSMLRGKQVDIGHEKQQTNKRWGQGPPCQGCCAAPCLGKFVSH</sequence>
<proteinExistence type="predicted"/>
<dbReference type="Gene3D" id="1.25.40.500">
    <property type="entry name" value="TFIID subunit TAF5, NTD2 domain"/>
    <property type="match status" value="1"/>
</dbReference>
<dbReference type="InterPro" id="IPR007582">
    <property type="entry name" value="TFIID_NTD2"/>
</dbReference>
<evidence type="ECO:0000259" key="1">
    <source>
        <dbReference type="Pfam" id="PF04494"/>
    </source>
</evidence>
<evidence type="ECO:0000313" key="2">
    <source>
        <dbReference type="EMBL" id="GBN69705.1"/>
    </source>
</evidence>
<reference evidence="2 3" key="1">
    <citation type="journal article" date="2019" name="Sci. Rep.">
        <title>Orb-weaving spider Araneus ventricosus genome elucidates the spidroin gene catalogue.</title>
        <authorList>
            <person name="Kono N."/>
            <person name="Nakamura H."/>
            <person name="Ohtoshi R."/>
            <person name="Moran D.A.P."/>
            <person name="Shinohara A."/>
            <person name="Yoshida Y."/>
            <person name="Fujiwara M."/>
            <person name="Mori M."/>
            <person name="Tomita M."/>
            <person name="Arakawa K."/>
        </authorList>
    </citation>
    <scope>NUCLEOTIDE SEQUENCE [LARGE SCALE GENOMIC DNA]</scope>
</reference>
<accession>A0A4Y2R329</accession>
<dbReference type="InterPro" id="IPR037264">
    <property type="entry name" value="TFIID_NTD2_sf"/>
</dbReference>